<reference evidence="1 2" key="1">
    <citation type="submission" date="2018-10" db="EMBL/GenBank/DDBJ databases">
        <authorList>
            <person name="Zhang X."/>
        </authorList>
    </citation>
    <scope>NUCLEOTIDE SEQUENCE [LARGE SCALE GENOMIC DNA]</scope>
    <source>
        <strain evidence="1 2">SK-G1</strain>
    </source>
</reference>
<dbReference type="RefSeq" id="WP_122014835.1">
    <property type="nucleotide sequence ID" value="NZ_CP033169.1"/>
</dbReference>
<evidence type="ECO:0000313" key="1">
    <source>
        <dbReference type="EMBL" id="AYO30817.1"/>
    </source>
</evidence>
<dbReference type="KEGG" id="bacg:D2962_09515"/>
<dbReference type="AlphaFoldDB" id="A0A3G2R7M5"/>
<sequence length="172" mass="19955">MPAGYSSRCKVCNSQHRVEIEKWAKEEGMSPRALSSRLKEEFGEDISYKSIWQHLNEHFDIKAEAREQYRKSKEQMQKTVKKHLSDIEMLDSIAQSNYELYQGVKAWLEEILKEKAKAPPKSLVDLLSATASEVRQQFKQKQELLGESPEKDALENLADVLKEAWDVLKDEK</sequence>
<organism evidence="1 2">
    <name type="scientific">Biomaibacter acetigenes</name>
    <dbReference type="NCBI Taxonomy" id="2316383"/>
    <lineage>
        <taxon>Bacteria</taxon>
        <taxon>Bacillati</taxon>
        <taxon>Bacillota</taxon>
        <taxon>Clostridia</taxon>
        <taxon>Thermosediminibacterales</taxon>
        <taxon>Tepidanaerobacteraceae</taxon>
        <taxon>Biomaibacter</taxon>
    </lineage>
</organism>
<accession>A0A3G2R7M5</accession>
<name>A0A3G2R7M5_9FIRM</name>
<dbReference type="EMBL" id="CP033169">
    <property type="protein sequence ID" value="AYO30817.1"/>
    <property type="molecule type" value="Genomic_DNA"/>
</dbReference>
<keyword evidence="2" id="KW-1185">Reference proteome</keyword>
<evidence type="ECO:0000313" key="2">
    <source>
        <dbReference type="Proteomes" id="UP000280960"/>
    </source>
</evidence>
<dbReference type="Proteomes" id="UP000280960">
    <property type="component" value="Chromosome"/>
</dbReference>
<protein>
    <submittedName>
        <fullName evidence="1">Uncharacterized protein</fullName>
    </submittedName>
</protein>
<proteinExistence type="predicted"/>
<gene>
    <name evidence="1" type="ORF">D2962_09515</name>
</gene>